<dbReference type="EMBL" id="JAABOO010000001">
    <property type="protein sequence ID" value="NER12037.1"/>
    <property type="molecule type" value="Genomic_DNA"/>
</dbReference>
<evidence type="ECO:0008006" key="3">
    <source>
        <dbReference type="Google" id="ProtNLM"/>
    </source>
</evidence>
<keyword evidence="2" id="KW-1185">Reference proteome</keyword>
<protein>
    <recommendedName>
        <fullName evidence="3">DUF1579 domain-containing protein</fullName>
    </recommendedName>
</protein>
<evidence type="ECO:0000313" key="2">
    <source>
        <dbReference type="Proteomes" id="UP000468581"/>
    </source>
</evidence>
<proteinExistence type="predicted"/>
<evidence type="ECO:0000313" key="1">
    <source>
        <dbReference type="EMBL" id="NER12037.1"/>
    </source>
</evidence>
<comment type="caution">
    <text evidence="1">The sequence shown here is derived from an EMBL/GenBank/DDBJ whole genome shotgun (WGS) entry which is preliminary data.</text>
</comment>
<sequence>MEKLNFMIGNWVGTSTVYDKGEVSKQVPAYQKISYDLNKSIVVIELHSELLQLHTIIYYDEKDKTYYYNPFSERGVRKLPAEYKDGQFIVNSSDTNRFIFGRTSENGFREYGERLVDGKWVKYFEDNFKDIQ</sequence>
<dbReference type="Proteomes" id="UP000468581">
    <property type="component" value="Unassembled WGS sequence"/>
</dbReference>
<accession>A0A6P0UG92</accession>
<name>A0A6P0UG92_9FLAO</name>
<dbReference type="AlphaFoldDB" id="A0A6P0UG92"/>
<gene>
    <name evidence="1" type="ORF">GWK08_01165</name>
</gene>
<organism evidence="1 2">
    <name type="scientific">Leptobacterium flavescens</name>
    <dbReference type="NCBI Taxonomy" id="472055"/>
    <lineage>
        <taxon>Bacteria</taxon>
        <taxon>Pseudomonadati</taxon>
        <taxon>Bacteroidota</taxon>
        <taxon>Flavobacteriia</taxon>
        <taxon>Flavobacteriales</taxon>
        <taxon>Flavobacteriaceae</taxon>
        <taxon>Leptobacterium</taxon>
    </lineage>
</organism>
<reference evidence="1 2" key="1">
    <citation type="submission" date="2020-01" db="EMBL/GenBank/DDBJ databases">
        <title>Leptobacterium flavescens.</title>
        <authorList>
            <person name="Wang G."/>
        </authorList>
    </citation>
    <scope>NUCLEOTIDE SEQUENCE [LARGE SCALE GENOMIC DNA]</scope>
    <source>
        <strain evidence="1 2">KCTC 22160</strain>
    </source>
</reference>
<dbReference type="RefSeq" id="WP_163605076.1">
    <property type="nucleotide sequence ID" value="NZ_JAABOO010000001.1"/>
</dbReference>